<dbReference type="PANTHER" id="PTHR10794">
    <property type="entry name" value="ABHYDROLASE DOMAIN-CONTAINING PROTEIN"/>
    <property type="match status" value="1"/>
</dbReference>
<feature type="active site" description="Charge relay system" evidence="2">
    <location>
        <position position="274"/>
    </location>
</feature>
<dbReference type="GO" id="GO:0034338">
    <property type="term" value="F:short-chain carboxylesterase activity"/>
    <property type="evidence" value="ECO:0007669"/>
    <property type="project" value="TreeGrafter"/>
</dbReference>
<gene>
    <name evidence="4" type="ORF">SAMN04488038_101446</name>
</gene>
<dbReference type="SUPFAM" id="SSF53474">
    <property type="entry name" value="alpha/beta-Hydrolases"/>
    <property type="match status" value="1"/>
</dbReference>
<feature type="domain" description="AB hydrolase-1" evidence="3">
    <location>
        <begin position="71"/>
        <end position="307"/>
    </location>
</feature>
<dbReference type="InterPro" id="IPR050960">
    <property type="entry name" value="AB_hydrolase_4_sf"/>
</dbReference>
<dbReference type="InterPro" id="IPR012020">
    <property type="entry name" value="ABHD4"/>
</dbReference>
<dbReference type="Proteomes" id="UP000199233">
    <property type="component" value="Unassembled WGS sequence"/>
</dbReference>
<dbReference type="STRING" id="489703.SAMN04488038_101446"/>
<feature type="active site" description="Charge relay system" evidence="2">
    <location>
        <position position="149"/>
    </location>
</feature>
<dbReference type="PIRSF" id="PIRSF005211">
    <property type="entry name" value="Ab_hydro_YheT"/>
    <property type="match status" value="1"/>
</dbReference>
<organism evidence="4 5">
    <name type="scientific">Solimonas aquatica</name>
    <dbReference type="NCBI Taxonomy" id="489703"/>
    <lineage>
        <taxon>Bacteria</taxon>
        <taxon>Pseudomonadati</taxon>
        <taxon>Pseudomonadota</taxon>
        <taxon>Gammaproteobacteria</taxon>
        <taxon>Nevskiales</taxon>
        <taxon>Nevskiaceae</taxon>
        <taxon>Solimonas</taxon>
    </lineage>
</organism>
<feature type="active site" description="Charge relay system" evidence="2">
    <location>
        <position position="302"/>
    </location>
</feature>
<dbReference type="AlphaFoldDB" id="A0A1H9AKY2"/>
<dbReference type="Gene3D" id="3.40.50.1820">
    <property type="entry name" value="alpha/beta hydrolase"/>
    <property type="match status" value="1"/>
</dbReference>
<sequence>MKSAAESFRPHWALRHAQLQSILATKSPRRKSWLKRGSRMEALAQYHELDAGDGVRLCGYRSAQPQAQGLLVLIHGWEGSHESSYLYSMACAAFAAGYNVFRLNLRDHGGSHHLNREMFHSARIDEVIGAIRSAQALDAQLPLSVIGFSLGGNFALRVGLHGPAQGLQPKLAIGISPAINPRATIQAIDRGPLLFRWYFNNKWRKTVRAKQRAWPQLRSEGLTDRVPLLRITEQFVARHTEYPALDDYFAAYTLGAEQLQHSPTPLAIITAADDPVIPIRDFAPLRQQGSLRHLEITTRGGHCGFIEDFDLRCYSERRVLQLLREAH</sequence>
<dbReference type="PANTHER" id="PTHR10794:SF63">
    <property type="entry name" value="ALPHA_BETA HYDROLASE 1, ISOFORM A"/>
    <property type="match status" value="1"/>
</dbReference>
<dbReference type="Pfam" id="PF12697">
    <property type="entry name" value="Abhydrolase_6"/>
    <property type="match status" value="1"/>
</dbReference>
<dbReference type="InterPro" id="IPR029058">
    <property type="entry name" value="AB_hydrolase_fold"/>
</dbReference>
<comment type="similarity">
    <text evidence="1">Belongs to the AB hydrolase superfamily. AB hydrolase 4 family.</text>
</comment>
<dbReference type="OrthoDB" id="332676at2"/>
<protein>
    <recommendedName>
        <fullName evidence="3">AB hydrolase-1 domain-containing protein</fullName>
    </recommendedName>
</protein>
<evidence type="ECO:0000256" key="1">
    <source>
        <dbReference type="ARBA" id="ARBA00010884"/>
    </source>
</evidence>
<evidence type="ECO:0000313" key="5">
    <source>
        <dbReference type="Proteomes" id="UP000199233"/>
    </source>
</evidence>
<keyword evidence="5" id="KW-1185">Reference proteome</keyword>
<dbReference type="EMBL" id="FOFS01000001">
    <property type="protein sequence ID" value="SEP77472.1"/>
    <property type="molecule type" value="Genomic_DNA"/>
</dbReference>
<evidence type="ECO:0000256" key="2">
    <source>
        <dbReference type="PIRSR" id="PIRSR005211-1"/>
    </source>
</evidence>
<accession>A0A1H9AKY2</accession>
<dbReference type="InterPro" id="IPR000073">
    <property type="entry name" value="AB_hydrolase_1"/>
</dbReference>
<evidence type="ECO:0000313" key="4">
    <source>
        <dbReference type="EMBL" id="SEP77472.1"/>
    </source>
</evidence>
<proteinExistence type="inferred from homology"/>
<evidence type="ECO:0000259" key="3">
    <source>
        <dbReference type="Pfam" id="PF12697"/>
    </source>
</evidence>
<reference evidence="4 5" key="1">
    <citation type="submission" date="2016-10" db="EMBL/GenBank/DDBJ databases">
        <authorList>
            <person name="de Groot N.N."/>
        </authorList>
    </citation>
    <scope>NUCLEOTIDE SEQUENCE [LARGE SCALE GENOMIC DNA]</scope>
    <source>
        <strain evidence="4 5">DSM 25927</strain>
    </source>
</reference>
<name>A0A1H9AKY2_9GAMM</name>
<dbReference type="RefSeq" id="WP_093281354.1">
    <property type="nucleotide sequence ID" value="NZ_FOFS01000001.1"/>
</dbReference>
<dbReference type="GO" id="GO:0047372">
    <property type="term" value="F:monoacylglycerol lipase activity"/>
    <property type="evidence" value="ECO:0007669"/>
    <property type="project" value="TreeGrafter"/>
</dbReference>